<sequence length="147" mass="14716">MRGKSRRKAGESGDSAGYEDGCLGAQARAFGCAGAWVVSAGGRLDASKRVGPLGGRSARTSSQACAGVRSGYEDGCLGAQARAFRCAGAWVVSAGGRLDASKCARVLGGRSARTSTQACVGVRCLSAQSVGVRTGVRLDSRSAGVLA</sequence>
<protein>
    <submittedName>
        <fullName evidence="1">Uncharacterized protein</fullName>
    </submittedName>
</protein>
<proteinExistence type="predicted"/>
<dbReference type="Proteomes" id="UP000197138">
    <property type="component" value="Unassembled WGS sequence"/>
</dbReference>
<dbReference type="EMBL" id="MTKT01000665">
    <property type="protein sequence ID" value="OWM89863.1"/>
    <property type="molecule type" value="Genomic_DNA"/>
</dbReference>
<dbReference type="AlphaFoldDB" id="A0A218XXX0"/>
<evidence type="ECO:0000313" key="1">
    <source>
        <dbReference type="EMBL" id="OWM89863.1"/>
    </source>
</evidence>
<reference evidence="2" key="1">
    <citation type="journal article" date="2017" name="Plant J.">
        <title>The pomegranate (Punica granatum L.) genome and the genomics of punicalagin biosynthesis.</title>
        <authorList>
            <person name="Qin G."/>
            <person name="Xu C."/>
            <person name="Ming R."/>
            <person name="Tang H."/>
            <person name="Guyot R."/>
            <person name="Kramer E.M."/>
            <person name="Hu Y."/>
            <person name="Yi X."/>
            <person name="Qi Y."/>
            <person name="Xu X."/>
            <person name="Gao Z."/>
            <person name="Pan H."/>
            <person name="Jian J."/>
            <person name="Tian Y."/>
            <person name="Yue Z."/>
            <person name="Xu Y."/>
        </authorList>
    </citation>
    <scope>NUCLEOTIDE SEQUENCE [LARGE SCALE GENOMIC DNA]</scope>
    <source>
        <strain evidence="2">cv. Dabenzi</strain>
    </source>
</reference>
<evidence type="ECO:0000313" key="2">
    <source>
        <dbReference type="Proteomes" id="UP000197138"/>
    </source>
</evidence>
<organism evidence="1 2">
    <name type="scientific">Punica granatum</name>
    <name type="common">Pomegranate</name>
    <dbReference type="NCBI Taxonomy" id="22663"/>
    <lineage>
        <taxon>Eukaryota</taxon>
        <taxon>Viridiplantae</taxon>
        <taxon>Streptophyta</taxon>
        <taxon>Embryophyta</taxon>
        <taxon>Tracheophyta</taxon>
        <taxon>Spermatophyta</taxon>
        <taxon>Magnoliopsida</taxon>
        <taxon>eudicotyledons</taxon>
        <taxon>Gunneridae</taxon>
        <taxon>Pentapetalae</taxon>
        <taxon>rosids</taxon>
        <taxon>malvids</taxon>
        <taxon>Myrtales</taxon>
        <taxon>Lythraceae</taxon>
        <taxon>Punica</taxon>
    </lineage>
</organism>
<comment type="caution">
    <text evidence="1">The sequence shown here is derived from an EMBL/GenBank/DDBJ whole genome shotgun (WGS) entry which is preliminary data.</text>
</comment>
<accession>A0A218XXX0</accession>
<gene>
    <name evidence="1" type="ORF">CDL15_Pgr014602</name>
</gene>
<name>A0A218XXX0_PUNGR</name>